<dbReference type="EMBL" id="LT976981">
    <property type="protein sequence ID" value="SOZ74623.1"/>
    <property type="molecule type" value="Genomic_DNA"/>
</dbReference>
<sequence length="120" mass="13230">MRLDLVLSSTEGSPLACCNCACRLASSSAKGLLKQAALLGAHLLGLGSELPCLESRQFEGDLLDLDVLELDLAFLLLDVCEPLLVGERMLLRFTARMRPDELPWFSRRVDSQLLIPVVYL</sequence>
<geneLocation type="plasmid" evidence="3">
    <name>cbm2613_p</name>
</geneLocation>
<geneLocation type="plasmid" evidence="2">
    <name>I</name>
</geneLocation>
<evidence type="ECO:0000313" key="3">
    <source>
        <dbReference type="Proteomes" id="UP000256952"/>
    </source>
</evidence>
<gene>
    <name evidence="2" type="ORF">CBM2612_P0512</name>
    <name evidence="1" type="ORF">CBM2613_P60054</name>
</gene>
<reference evidence="1" key="2">
    <citation type="submission" date="2018-01" db="EMBL/GenBank/DDBJ databases">
        <authorList>
            <person name="Clerissi C."/>
        </authorList>
    </citation>
    <scope>NUCLEOTIDE SEQUENCE</scope>
    <source>
        <strain evidence="1">Cupriavidus taiwanensis STM 8556</strain>
        <plasmid evidence="1">CBM2613_p</plasmid>
    </source>
</reference>
<organism evidence="1 3">
    <name type="scientific">Cupriavidus taiwanensis</name>
    <dbReference type="NCBI Taxonomy" id="164546"/>
    <lineage>
        <taxon>Bacteria</taxon>
        <taxon>Pseudomonadati</taxon>
        <taxon>Pseudomonadota</taxon>
        <taxon>Betaproteobacteria</taxon>
        <taxon>Burkholderiales</taxon>
        <taxon>Burkholderiaceae</taxon>
        <taxon>Cupriavidus</taxon>
    </lineage>
</organism>
<dbReference type="RefSeq" id="WP_159373712.1">
    <property type="nucleotide sequence ID" value="NZ_LT984809.1"/>
</dbReference>
<accession>A0A375ECS6</accession>
<keyword evidence="1" id="KW-0614">Plasmid</keyword>
<name>A0A375ECS6_9BURK</name>
<dbReference type="AlphaFoldDB" id="A0A375ECS6"/>
<evidence type="ECO:0000313" key="2">
    <source>
        <dbReference type="EMBL" id="SPD49167.1"/>
    </source>
</evidence>
<reference evidence="2 3" key="1">
    <citation type="submission" date="2018-01" db="EMBL/GenBank/DDBJ databases">
        <authorList>
            <person name="Gaut B.S."/>
            <person name="Morton B.R."/>
            <person name="Clegg M.T."/>
            <person name="Duvall M.R."/>
        </authorList>
    </citation>
    <scope>NUCLEOTIDE SEQUENCE [LARGE SCALE GENOMIC DNA]</scope>
    <source>
        <strain evidence="2">Cupriavidus taiwanensis STM 8555</strain>
        <plasmid evidence="2">I</plasmid>
        <plasmid evidence="3">Plasmid cbm2613_p</plasmid>
    </source>
</reference>
<dbReference type="EMBL" id="LT984809">
    <property type="protein sequence ID" value="SPD49167.1"/>
    <property type="molecule type" value="Genomic_DNA"/>
</dbReference>
<dbReference type="Proteomes" id="UP000256952">
    <property type="component" value="Plasmid CBM2613_p"/>
</dbReference>
<evidence type="ECO:0000313" key="1">
    <source>
        <dbReference type="EMBL" id="SOZ74623.1"/>
    </source>
</evidence>
<geneLocation type="plasmid" evidence="1">
    <name>CBM2613_p</name>
</geneLocation>
<proteinExistence type="predicted"/>
<protein>
    <submittedName>
        <fullName evidence="1">Uncharacterized protein</fullName>
    </submittedName>
</protein>